<dbReference type="EMBL" id="SWBP01000001">
    <property type="protein sequence ID" value="TKC00855.1"/>
    <property type="molecule type" value="Genomic_DNA"/>
</dbReference>
<organism evidence="1 2">
    <name type="scientific">Pedobacter cryophilus</name>
    <dbReference type="NCBI Taxonomy" id="2571271"/>
    <lineage>
        <taxon>Bacteria</taxon>
        <taxon>Pseudomonadati</taxon>
        <taxon>Bacteroidota</taxon>
        <taxon>Sphingobacteriia</taxon>
        <taxon>Sphingobacteriales</taxon>
        <taxon>Sphingobacteriaceae</taxon>
        <taxon>Pedobacter</taxon>
    </lineage>
</organism>
<keyword evidence="1" id="KW-0238">DNA-binding</keyword>
<dbReference type="GO" id="GO:0003677">
    <property type="term" value="F:DNA binding"/>
    <property type="evidence" value="ECO:0007669"/>
    <property type="project" value="UniProtKB-KW"/>
</dbReference>
<dbReference type="Pfam" id="PF13310">
    <property type="entry name" value="Virulence_RhuM"/>
    <property type="match status" value="1"/>
</dbReference>
<dbReference type="PANTHER" id="PTHR35810">
    <property type="entry name" value="CYTOPLASMIC PROTEIN-RELATED"/>
    <property type="match status" value="1"/>
</dbReference>
<name>A0A4U1C6B2_9SPHI</name>
<comment type="caution">
    <text evidence="1">The sequence shown here is derived from an EMBL/GenBank/DDBJ whole genome shotgun (WGS) entry which is preliminary data.</text>
</comment>
<proteinExistence type="predicted"/>
<reference evidence="1 2" key="1">
    <citation type="submission" date="2019-04" db="EMBL/GenBank/DDBJ databases">
        <title>Pedobacter sp. AR-3-17 sp. nov., isolated from Arctic soil.</title>
        <authorList>
            <person name="Dahal R.H."/>
            <person name="Kim D.-U."/>
        </authorList>
    </citation>
    <scope>NUCLEOTIDE SEQUENCE [LARGE SCALE GENOMIC DNA]</scope>
    <source>
        <strain evidence="1 2">AR-3-17</strain>
    </source>
</reference>
<dbReference type="InterPro" id="IPR011204">
    <property type="entry name" value="Virulence_RhuM-like"/>
</dbReference>
<gene>
    <name evidence="1" type="ORF">FA046_04040</name>
</gene>
<dbReference type="Proteomes" id="UP000308181">
    <property type="component" value="Unassembled WGS sequence"/>
</dbReference>
<dbReference type="RefSeq" id="WP_136825060.1">
    <property type="nucleotide sequence ID" value="NZ_SWBP01000001.1"/>
</dbReference>
<sequence length="286" mass="33211">MKNEIILYRPNELAEHIEVRIEDETVWLSQQQMATLFHQTKQNISLHINNCYRENELDKAATVKESLTVQKEGSRTVKRKTEYYNLDVVISVGYRVKSKQGTQFRIWANNILKDYLLKGYALNNRMNRIEDNMEALHKKVNEIDLQISAHLIPTQGVFFDGQVFDAYQLASRIILTAKKSIILIDNYIDENTLLHLAKKQKEVKVLLLSKTSTKQLLLDIQKANEQYGGFTHTSFSKSHDRFLIIDNQDIYHLGASLKDLGKKWFAFSKLDKSSLESILNSILEQY</sequence>
<dbReference type="PANTHER" id="PTHR35810:SF1">
    <property type="entry name" value="CYTOPLASMIC PROTEIN"/>
    <property type="match status" value="1"/>
</dbReference>
<protein>
    <submittedName>
        <fullName evidence="1">DNA-binding protein</fullName>
    </submittedName>
</protein>
<accession>A0A4U1C6B2</accession>
<evidence type="ECO:0000313" key="1">
    <source>
        <dbReference type="EMBL" id="TKC00855.1"/>
    </source>
</evidence>
<evidence type="ECO:0000313" key="2">
    <source>
        <dbReference type="Proteomes" id="UP000308181"/>
    </source>
</evidence>
<dbReference type="OrthoDB" id="9802752at2"/>
<dbReference type="AlphaFoldDB" id="A0A4U1C6B2"/>
<keyword evidence="2" id="KW-1185">Reference proteome</keyword>